<dbReference type="GO" id="GO:0010181">
    <property type="term" value="F:FMN binding"/>
    <property type="evidence" value="ECO:0007669"/>
    <property type="project" value="InterPro"/>
</dbReference>
<keyword evidence="1" id="KW-0285">Flavoprotein</keyword>
<gene>
    <name evidence="4" type="ORF">J1M35_13390</name>
</gene>
<accession>A0A975CFW8</accession>
<dbReference type="RefSeq" id="WP_208007584.1">
    <property type="nucleotide sequence ID" value="NZ_CP071796.1"/>
</dbReference>
<dbReference type="AlphaFoldDB" id="A0A975CFW8"/>
<feature type="domain" description="NADH:flavin oxidoreductase/NADH oxidase N-terminal" evidence="3">
    <location>
        <begin position="7"/>
        <end position="322"/>
    </location>
</feature>
<proteinExistence type="predicted"/>
<dbReference type="InterPro" id="IPR001155">
    <property type="entry name" value="OxRdtase_FMN_N"/>
</dbReference>
<organism evidence="4 5">
    <name type="scientific">Ottowia testudinis</name>
    <dbReference type="NCBI Taxonomy" id="2816950"/>
    <lineage>
        <taxon>Bacteria</taxon>
        <taxon>Pseudomonadati</taxon>
        <taxon>Pseudomonadota</taxon>
        <taxon>Betaproteobacteria</taxon>
        <taxon>Burkholderiales</taxon>
        <taxon>Comamonadaceae</taxon>
        <taxon>Ottowia</taxon>
    </lineage>
</organism>
<dbReference type="SUPFAM" id="SSF51395">
    <property type="entry name" value="FMN-linked oxidoreductases"/>
    <property type="match status" value="1"/>
</dbReference>
<dbReference type="Proteomes" id="UP000663903">
    <property type="component" value="Chromosome"/>
</dbReference>
<evidence type="ECO:0000259" key="3">
    <source>
        <dbReference type="Pfam" id="PF00724"/>
    </source>
</evidence>
<dbReference type="Pfam" id="PF00724">
    <property type="entry name" value="Oxidored_FMN"/>
    <property type="match status" value="1"/>
</dbReference>
<dbReference type="GO" id="GO:0016491">
    <property type="term" value="F:oxidoreductase activity"/>
    <property type="evidence" value="ECO:0007669"/>
    <property type="project" value="UniProtKB-KW"/>
</dbReference>
<keyword evidence="5" id="KW-1185">Reference proteome</keyword>
<protein>
    <recommendedName>
        <fullName evidence="3">NADH:flavin oxidoreductase/NADH oxidase N-terminal domain-containing protein</fullName>
    </recommendedName>
</protein>
<dbReference type="InterPro" id="IPR051799">
    <property type="entry name" value="NADH_flavin_oxidoreductase"/>
</dbReference>
<name>A0A975CFW8_9BURK</name>
<dbReference type="Gene3D" id="3.20.20.70">
    <property type="entry name" value="Aldolase class I"/>
    <property type="match status" value="1"/>
</dbReference>
<dbReference type="PANTHER" id="PTHR43656:SF2">
    <property type="entry name" value="BINDING OXIDOREDUCTASE, PUTATIVE (AFU_ORTHOLOGUE AFUA_2G08260)-RELATED"/>
    <property type="match status" value="1"/>
</dbReference>
<sequence length="373" mass="40796">MGSFANLLTPIRFGTAMDCTNRLYFSSVGFDVCDEVGRPLPAFFDIYESIIEGGCGFGFLGNASIDPQSQYTDRGLKLVSREHAEDLRPLIALARGKQRPLVVQLQHYGVPGVDSEPDASRPKGDVTAASDAQIEGYIAQFCDAARLAMGIGAQAIQIHAANGYLLSSFLSPRTNRRRDRWGGSPLKRAELLLEILRRIRALVAGRMAVFVRLQVDDGLGDGGLHVELLDEVIGAIESVGADAITCATGVAETFGKFLSERDYTVGVTSAAARFLKARTRLPIGFAANLDSLSFAERLIGDGTADFVGFGRAIVADHQFPNKELANRLEAVNRCRWDSYCLRDKKEPLASRVYCCVNEAYLRPQHIQAIYQEK</sequence>
<evidence type="ECO:0000256" key="2">
    <source>
        <dbReference type="ARBA" id="ARBA00023002"/>
    </source>
</evidence>
<evidence type="ECO:0000256" key="1">
    <source>
        <dbReference type="ARBA" id="ARBA00022630"/>
    </source>
</evidence>
<evidence type="ECO:0000313" key="4">
    <source>
        <dbReference type="EMBL" id="QTD44122.1"/>
    </source>
</evidence>
<dbReference type="InterPro" id="IPR013785">
    <property type="entry name" value="Aldolase_TIM"/>
</dbReference>
<reference evidence="4" key="1">
    <citation type="submission" date="2021-03" db="EMBL/GenBank/DDBJ databases">
        <title>Ottowia sp. 27C isolated from the cloaca of a Giant Asian pond turtle (Heosemys grandis).</title>
        <authorList>
            <person name="Spergser J."/>
            <person name="Busse H.-J."/>
        </authorList>
    </citation>
    <scope>NUCLEOTIDE SEQUENCE</scope>
    <source>
        <strain evidence="4">27C</strain>
    </source>
</reference>
<dbReference type="PANTHER" id="PTHR43656">
    <property type="entry name" value="BINDING OXIDOREDUCTASE, PUTATIVE (AFU_ORTHOLOGUE AFUA_2G08260)-RELATED"/>
    <property type="match status" value="1"/>
</dbReference>
<dbReference type="KEGG" id="otd:J1M35_13390"/>
<keyword evidence="2" id="KW-0560">Oxidoreductase</keyword>
<dbReference type="EMBL" id="CP071796">
    <property type="protein sequence ID" value="QTD44122.1"/>
    <property type="molecule type" value="Genomic_DNA"/>
</dbReference>
<evidence type="ECO:0000313" key="5">
    <source>
        <dbReference type="Proteomes" id="UP000663903"/>
    </source>
</evidence>